<feature type="transmembrane region" description="Helical" evidence="5">
    <location>
        <begin position="67"/>
        <end position="86"/>
    </location>
</feature>
<evidence type="ECO:0000256" key="3">
    <source>
        <dbReference type="ARBA" id="ARBA00022801"/>
    </source>
</evidence>
<evidence type="ECO:0000256" key="2">
    <source>
        <dbReference type="ARBA" id="ARBA00011891"/>
    </source>
</evidence>
<protein>
    <recommendedName>
        <fullName evidence="2">ceramidase</fullName>
        <ecNumber evidence="2">3.5.1.23</ecNumber>
    </recommendedName>
</protein>
<keyword evidence="5" id="KW-0812">Transmembrane</keyword>
<dbReference type="Pfam" id="PF02275">
    <property type="entry name" value="CBAH"/>
    <property type="match status" value="1"/>
</dbReference>
<comment type="caution">
    <text evidence="8">The sequence shown here is derived from an EMBL/GenBank/DDBJ whole genome shotgun (WGS) entry which is preliminary data.</text>
</comment>
<evidence type="ECO:0000313" key="9">
    <source>
        <dbReference type="Proteomes" id="UP001163046"/>
    </source>
</evidence>
<dbReference type="Pfam" id="PF15508">
    <property type="entry name" value="NAAA-beta"/>
    <property type="match status" value="1"/>
</dbReference>
<evidence type="ECO:0000259" key="7">
    <source>
        <dbReference type="Pfam" id="PF15508"/>
    </source>
</evidence>
<dbReference type="OrthoDB" id="5273684at2759"/>
<dbReference type="PANTHER" id="PTHR28583:SF1">
    <property type="entry name" value="ACID CERAMIDASE"/>
    <property type="match status" value="1"/>
</dbReference>
<feature type="domain" description="Choloylglycine hydrolase/NAAA C-terminal" evidence="6">
    <location>
        <begin position="215"/>
        <end position="311"/>
    </location>
</feature>
<evidence type="ECO:0000313" key="8">
    <source>
        <dbReference type="EMBL" id="KAJ7383791.1"/>
    </source>
</evidence>
<feature type="domain" description="Acid ceramidase N-terminal" evidence="7">
    <location>
        <begin position="120"/>
        <end position="179"/>
    </location>
</feature>
<organism evidence="8 9">
    <name type="scientific">Desmophyllum pertusum</name>
    <dbReference type="NCBI Taxonomy" id="174260"/>
    <lineage>
        <taxon>Eukaryota</taxon>
        <taxon>Metazoa</taxon>
        <taxon>Cnidaria</taxon>
        <taxon>Anthozoa</taxon>
        <taxon>Hexacorallia</taxon>
        <taxon>Scleractinia</taxon>
        <taxon>Caryophylliina</taxon>
        <taxon>Caryophylliidae</taxon>
        <taxon>Desmophyllum</taxon>
    </lineage>
</organism>
<keyword evidence="9" id="KW-1185">Reference proteome</keyword>
<dbReference type="InterPro" id="IPR029132">
    <property type="entry name" value="CBAH/NAAA_C"/>
</dbReference>
<dbReference type="EMBL" id="MU825895">
    <property type="protein sequence ID" value="KAJ7383791.1"/>
    <property type="molecule type" value="Genomic_DNA"/>
</dbReference>
<dbReference type="GO" id="GO:0017040">
    <property type="term" value="F:N-acylsphingosine amidohydrolase activity"/>
    <property type="evidence" value="ECO:0007669"/>
    <property type="project" value="UniProtKB-EC"/>
</dbReference>
<evidence type="ECO:0000256" key="1">
    <source>
        <dbReference type="ARBA" id="ARBA00004371"/>
    </source>
</evidence>
<sequence length="405" mass="45357">MHLSCERIASSALDFLNHVSCRYSRCLLLLLVDIAPLLILCACGFYLELCHVGRSVTIPLTKTIASGLLPSLPAVVFSLWLFKLLFSASTIKRHAIFENLLKFSDQDCVTNAYPPNTSKVGWEVVNLDLPADQRYNDLAGKKTKQLFNLLNYIKNFTSFILDGKLFGFVDKDLGPLADTLPAPYGDEIKGLAKATGIPLGEVVLYNIFYEVFTVCTSIVAEDKTGNLFHARNLDFGLFLGWDQKTNTWMLSEILRPLIVNIDYQRNGKTVYKTVSFAGYVGVLSGMKPGVMTLTLNERFNINGGYIGKYNQALDMLANEEGVSSQSITFLGNKIRRECLNPDEEPNYEQLEAKPLVVDDRRTPGGFIQRDLIIFCPTQPVLNKLTTYTTLMQASNWQHGDIHKKL</sequence>
<keyword evidence="3 8" id="KW-0378">Hydrolase</keyword>
<dbReference type="EC" id="3.5.1.23" evidence="2"/>
<evidence type="ECO:0000256" key="5">
    <source>
        <dbReference type="SAM" id="Phobius"/>
    </source>
</evidence>
<accession>A0A9W9ZL93</accession>
<keyword evidence="5" id="KW-0472">Membrane</keyword>
<dbReference type="GO" id="GO:0005764">
    <property type="term" value="C:lysosome"/>
    <property type="evidence" value="ECO:0007669"/>
    <property type="project" value="UniProtKB-SubCell"/>
</dbReference>
<gene>
    <name evidence="8" type="primary">ASAH1</name>
    <name evidence="8" type="ORF">OS493_026325</name>
</gene>
<dbReference type="PANTHER" id="PTHR28583">
    <property type="entry name" value="ACID AMIDASE"/>
    <property type="match status" value="1"/>
</dbReference>
<dbReference type="InterPro" id="IPR029130">
    <property type="entry name" value="Acid_ceramidase_N"/>
</dbReference>
<reference evidence="8" key="1">
    <citation type="submission" date="2023-01" db="EMBL/GenBank/DDBJ databases">
        <title>Genome assembly of the deep-sea coral Lophelia pertusa.</title>
        <authorList>
            <person name="Herrera S."/>
            <person name="Cordes E."/>
        </authorList>
    </citation>
    <scope>NUCLEOTIDE SEQUENCE</scope>
    <source>
        <strain evidence="8">USNM1676648</strain>
        <tissue evidence="8">Polyp</tissue>
    </source>
</reference>
<comment type="subcellular location">
    <subcellularLocation>
        <location evidence="1">Lysosome</location>
    </subcellularLocation>
</comment>
<dbReference type="Proteomes" id="UP001163046">
    <property type="component" value="Unassembled WGS sequence"/>
</dbReference>
<name>A0A9W9ZL93_9CNID</name>
<dbReference type="AlphaFoldDB" id="A0A9W9ZL93"/>
<evidence type="ECO:0000259" key="6">
    <source>
        <dbReference type="Pfam" id="PF02275"/>
    </source>
</evidence>
<evidence type="ECO:0000256" key="4">
    <source>
        <dbReference type="ARBA" id="ARBA00023228"/>
    </source>
</evidence>
<keyword evidence="5" id="KW-1133">Transmembrane helix</keyword>
<feature type="transmembrane region" description="Helical" evidence="5">
    <location>
        <begin position="26"/>
        <end position="47"/>
    </location>
</feature>
<keyword evidence="4" id="KW-0458">Lysosome</keyword>
<proteinExistence type="predicted"/>